<comment type="caution">
    <text evidence="2">The sequence shown here is derived from an EMBL/GenBank/DDBJ whole genome shotgun (WGS) entry which is preliminary data.</text>
</comment>
<sequence length="479" mass="52760">MLSHSTLPLLPGCAILIIHDISNTLTATSSTDRSTTMALTQRQRNKPIARPYFRSSLSLRIAAQEAPVKVRVQRSSLNRKSPIRSNATYEIGTNSDSIHHTRQVTLSQRSSLRRALRESLKLIDKSIHSTTEPESIDSSTAATLPQRPQRSSLRRAIRDSLAAAIDTCGGGGGSRVSRANDVRSKPAQSLLPGLIAAKKLDFETPHQTITDRHGGTTYTRHSFTPKARATSHAISQRSSLRRAIHESRNATVQSIEPIDTTSHETSPSQTPTNTIHDPSDDNNGNVISPLGSSPTIISNTSKPLPEEGISKAASQFNRTSSVIPCTTYQTPVTAMAYRPLAASPPQQGLMPELSSLAEPPAYQPLLPKSRSFSNHFLTPKVDDESSWLKSTWHQNLHLTSSDRGIRDNQKYLDNSSDSQSMPNQKGWHYVREIISEAPGGLFLVEWEERDARTGSKWPASWVKAKDVSMCAIQDWENKK</sequence>
<dbReference type="EMBL" id="VFLP01000098">
    <property type="protein sequence ID" value="TRX88160.1"/>
    <property type="molecule type" value="Genomic_DNA"/>
</dbReference>
<evidence type="ECO:0008006" key="4">
    <source>
        <dbReference type="Google" id="ProtNLM"/>
    </source>
</evidence>
<dbReference type="Proteomes" id="UP000319160">
    <property type="component" value="Unassembled WGS sequence"/>
</dbReference>
<name>A0A553HJM8_9PEZI</name>
<protein>
    <recommendedName>
        <fullName evidence="4">Chromo domain-containing protein</fullName>
    </recommendedName>
</protein>
<reference evidence="3" key="1">
    <citation type="submission" date="2019-06" db="EMBL/GenBank/DDBJ databases">
        <title>Draft genome sequence of the griseofulvin-producing fungus Xylaria cubensis strain G536.</title>
        <authorList>
            <person name="Mead M.E."/>
            <person name="Raja H.A."/>
            <person name="Steenwyk J.L."/>
            <person name="Knowles S.L."/>
            <person name="Oberlies N.H."/>
            <person name="Rokas A."/>
        </authorList>
    </citation>
    <scope>NUCLEOTIDE SEQUENCE [LARGE SCALE GENOMIC DNA]</scope>
    <source>
        <strain evidence="3">G536</strain>
    </source>
</reference>
<proteinExistence type="predicted"/>
<gene>
    <name evidence="2" type="ORF">FHL15_010958</name>
</gene>
<keyword evidence="3" id="KW-1185">Reference proteome</keyword>
<organism evidence="2 3">
    <name type="scientific">Xylaria flabelliformis</name>
    <dbReference type="NCBI Taxonomy" id="2512241"/>
    <lineage>
        <taxon>Eukaryota</taxon>
        <taxon>Fungi</taxon>
        <taxon>Dikarya</taxon>
        <taxon>Ascomycota</taxon>
        <taxon>Pezizomycotina</taxon>
        <taxon>Sordariomycetes</taxon>
        <taxon>Xylariomycetidae</taxon>
        <taxon>Xylariales</taxon>
        <taxon>Xylariaceae</taxon>
        <taxon>Xylaria</taxon>
    </lineage>
</organism>
<evidence type="ECO:0000256" key="1">
    <source>
        <dbReference type="SAM" id="MobiDB-lite"/>
    </source>
</evidence>
<feature type="region of interest" description="Disordered" evidence="1">
    <location>
        <begin position="208"/>
        <end position="306"/>
    </location>
</feature>
<accession>A0A553HJM8</accession>
<evidence type="ECO:0000313" key="2">
    <source>
        <dbReference type="EMBL" id="TRX88160.1"/>
    </source>
</evidence>
<dbReference type="OrthoDB" id="3647690at2759"/>
<dbReference type="STRING" id="2512241.A0A553HJM8"/>
<feature type="region of interest" description="Disordered" evidence="1">
    <location>
        <begin position="128"/>
        <end position="151"/>
    </location>
</feature>
<evidence type="ECO:0000313" key="3">
    <source>
        <dbReference type="Proteomes" id="UP000319160"/>
    </source>
</evidence>
<feature type="compositionally biased region" description="Polar residues" evidence="1">
    <location>
        <begin position="249"/>
        <end position="302"/>
    </location>
</feature>
<dbReference type="AlphaFoldDB" id="A0A553HJM8"/>